<dbReference type="Proteomes" id="UP001597405">
    <property type="component" value="Unassembled WGS sequence"/>
</dbReference>
<gene>
    <name evidence="1" type="ORF">ACFSOZ_27975</name>
</gene>
<evidence type="ECO:0000313" key="2">
    <source>
        <dbReference type="Proteomes" id="UP001597405"/>
    </source>
</evidence>
<evidence type="ECO:0008006" key="3">
    <source>
        <dbReference type="Google" id="ProtNLM"/>
    </source>
</evidence>
<organism evidence="1 2">
    <name type="scientific">Mesorhizobium newzealandense</name>
    <dbReference type="NCBI Taxonomy" id="1300302"/>
    <lineage>
        <taxon>Bacteria</taxon>
        <taxon>Pseudomonadati</taxon>
        <taxon>Pseudomonadota</taxon>
        <taxon>Alphaproteobacteria</taxon>
        <taxon>Hyphomicrobiales</taxon>
        <taxon>Phyllobacteriaceae</taxon>
        <taxon>Mesorhizobium</taxon>
    </lineage>
</organism>
<keyword evidence="2" id="KW-1185">Reference proteome</keyword>
<name>A0ABW4UIB6_9HYPH</name>
<sequence length="77" mass="8842">MALGDRYEVESLRLRPEDSSRDLALIEAVSSLGVQGTVFHLIEEVPDQYDDEYVVLVDAKIVVQFEMKRVARAFQRE</sequence>
<proteinExistence type="predicted"/>
<evidence type="ECO:0000313" key="1">
    <source>
        <dbReference type="EMBL" id="MFD1986278.1"/>
    </source>
</evidence>
<reference evidence="2" key="1">
    <citation type="journal article" date="2019" name="Int. J. Syst. Evol. Microbiol.">
        <title>The Global Catalogue of Microorganisms (GCM) 10K type strain sequencing project: providing services to taxonomists for standard genome sequencing and annotation.</title>
        <authorList>
            <consortium name="The Broad Institute Genomics Platform"/>
            <consortium name="The Broad Institute Genome Sequencing Center for Infectious Disease"/>
            <person name="Wu L."/>
            <person name="Ma J."/>
        </authorList>
    </citation>
    <scope>NUCLEOTIDE SEQUENCE [LARGE SCALE GENOMIC DNA]</scope>
    <source>
        <strain evidence="2">CGMCC 1.16225</strain>
    </source>
</reference>
<accession>A0ABW4UIB6</accession>
<dbReference type="RefSeq" id="WP_379103312.1">
    <property type="nucleotide sequence ID" value="NZ_JBHUGZ010000018.1"/>
</dbReference>
<dbReference type="EMBL" id="JBHUGZ010000018">
    <property type="protein sequence ID" value="MFD1986278.1"/>
    <property type="molecule type" value="Genomic_DNA"/>
</dbReference>
<protein>
    <recommendedName>
        <fullName evidence="3">Transporter-associated domain-containing protein</fullName>
    </recommendedName>
</protein>
<comment type="caution">
    <text evidence="1">The sequence shown here is derived from an EMBL/GenBank/DDBJ whole genome shotgun (WGS) entry which is preliminary data.</text>
</comment>